<name>A0A8T7M1V5_9CHLR</name>
<evidence type="ECO:0000313" key="10">
    <source>
        <dbReference type="Proteomes" id="UP001431572"/>
    </source>
</evidence>
<protein>
    <recommendedName>
        <fullName evidence="4 5">Small ribosomal subunit protein bS21</fullName>
    </recommendedName>
</protein>
<dbReference type="GO" id="GO:0006412">
    <property type="term" value="P:translation"/>
    <property type="evidence" value="ECO:0007669"/>
    <property type="project" value="UniProtKB-UniRule"/>
</dbReference>
<dbReference type="Proteomes" id="UP001431572">
    <property type="component" value="Chromosome 1"/>
</dbReference>
<keyword evidence="2 5" id="KW-0689">Ribosomal protein</keyword>
<evidence type="ECO:0000313" key="9">
    <source>
        <dbReference type="Proteomes" id="UP000521676"/>
    </source>
</evidence>
<proteinExistence type="inferred from homology"/>
<accession>A0A8T7M1V5</accession>
<feature type="compositionally biased region" description="Basic residues" evidence="6">
    <location>
        <begin position="47"/>
        <end position="62"/>
    </location>
</feature>
<evidence type="ECO:0000313" key="7">
    <source>
        <dbReference type="EMBL" id="NWJ46239.1"/>
    </source>
</evidence>
<dbReference type="Pfam" id="PF01165">
    <property type="entry name" value="Ribosomal_S21"/>
    <property type="match status" value="1"/>
</dbReference>
<comment type="similarity">
    <text evidence="1 5">Belongs to the bacterial ribosomal protein bS21 family.</text>
</comment>
<keyword evidence="10" id="KW-1185">Reference proteome</keyword>
<sequence>MQVVQEDGESFENLLRRFTQQVKKAGVLSEFKRKRFFVSKGVERREKMKKSQQRQRRKQQRG</sequence>
<evidence type="ECO:0000256" key="6">
    <source>
        <dbReference type="SAM" id="MobiDB-lite"/>
    </source>
</evidence>
<dbReference type="HAMAP" id="MF_00358">
    <property type="entry name" value="Ribosomal_bS21"/>
    <property type="match status" value="1"/>
</dbReference>
<dbReference type="EMBL" id="JACATZ010000001">
    <property type="protein sequence ID" value="NWJ46239.1"/>
    <property type="molecule type" value="Genomic_DNA"/>
</dbReference>
<dbReference type="Proteomes" id="UP000521676">
    <property type="component" value="Unassembled WGS sequence"/>
</dbReference>
<dbReference type="NCBIfam" id="TIGR00030">
    <property type="entry name" value="S21p"/>
    <property type="match status" value="1"/>
</dbReference>
<gene>
    <name evidence="5 7" type="primary">rpsU</name>
    <name evidence="7" type="ORF">HXX08_10200</name>
    <name evidence="8" type="ORF">OZ401_001384</name>
</gene>
<evidence type="ECO:0000313" key="8">
    <source>
        <dbReference type="EMBL" id="WJW65615.1"/>
    </source>
</evidence>
<reference evidence="7 9" key="1">
    <citation type="submission" date="2020-06" db="EMBL/GenBank/DDBJ databases">
        <title>Anoxygenic phototrophic Chloroflexota member uses a Type I reaction center.</title>
        <authorList>
            <person name="Tsuji J.M."/>
            <person name="Shaw N.A."/>
            <person name="Nagashima S."/>
            <person name="Venkiteswaran J."/>
            <person name="Schiff S.L."/>
            <person name="Hanada S."/>
            <person name="Tank M."/>
            <person name="Neufeld J.D."/>
        </authorList>
    </citation>
    <scope>NUCLEOTIDE SEQUENCE [LARGE SCALE GENOMIC DNA]</scope>
    <source>
        <strain evidence="7">L227-S17</strain>
    </source>
</reference>
<evidence type="ECO:0000256" key="5">
    <source>
        <dbReference type="HAMAP-Rule" id="MF_00358"/>
    </source>
</evidence>
<dbReference type="InterPro" id="IPR038380">
    <property type="entry name" value="Ribosomal_bS21_sf"/>
</dbReference>
<dbReference type="EMBL" id="CP128399">
    <property type="protein sequence ID" value="WJW65615.1"/>
    <property type="molecule type" value="Genomic_DNA"/>
</dbReference>
<organism evidence="7 9">
    <name type="scientific">Candidatus Chlorohelix allophototropha</name>
    <dbReference type="NCBI Taxonomy" id="3003348"/>
    <lineage>
        <taxon>Bacteria</taxon>
        <taxon>Bacillati</taxon>
        <taxon>Chloroflexota</taxon>
        <taxon>Chloroflexia</taxon>
        <taxon>Candidatus Chloroheliales</taxon>
        <taxon>Candidatus Chloroheliaceae</taxon>
        <taxon>Candidatus Chlorohelix</taxon>
    </lineage>
</organism>
<keyword evidence="3 5" id="KW-0687">Ribonucleoprotein</keyword>
<dbReference type="RefSeq" id="WP_341467500.1">
    <property type="nucleotide sequence ID" value="NZ_CP128399.1"/>
</dbReference>
<evidence type="ECO:0000256" key="2">
    <source>
        <dbReference type="ARBA" id="ARBA00022980"/>
    </source>
</evidence>
<dbReference type="AlphaFoldDB" id="A0A8T7M1V5"/>
<dbReference type="GO" id="GO:1990904">
    <property type="term" value="C:ribonucleoprotein complex"/>
    <property type="evidence" value="ECO:0007669"/>
    <property type="project" value="UniProtKB-KW"/>
</dbReference>
<dbReference type="GO" id="GO:0003735">
    <property type="term" value="F:structural constituent of ribosome"/>
    <property type="evidence" value="ECO:0007669"/>
    <property type="project" value="InterPro"/>
</dbReference>
<dbReference type="Gene3D" id="1.20.5.1150">
    <property type="entry name" value="Ribosomal protein S8"/>
    <property type="match status" value="1"/>
</dbReference>
<evidence type="ECO:0000256" key="1">
    <source>
        <dbReference type="ARBA" id="ARBA00006640"/>
    </source>
</evidence>
<dbReference type="GO" id="GO:0005840">
    <property type="term" value="C:ribosome"/>
    <property type="evidence" value="ECO:0007669"/>
    <property type="project" value="UniProtKB-KW"/>
</dbReference>
<evidence type="ECO:0000256" key="3">
    <source>
        <dbReference type="ARBA" id="ARBA00023274"/>
    </source>
</evidence>
<reference evidence="8" key="2">
    <citation type="journal article" date="2024" name="Nature">
        <title>Anoxygenic phototroph of the Chloroflexota uses a type I reaction centre.</title>
        <authorList>
            <person name="Tsuji J.M."/>
            <person name="Shaw N.A."/>
            <person name="Nagashima S."/>
            <person name="Venkiteswaran J.J."/>
            <person name="Schiff S.L."/>
            <person name="Watanabe T."/>
            <person name="Fukui M."/>
            <person name="Hanada S."/>
            <person name="Tank M."/>
            <person name="Neufeld J.D."/>
        </authorList>
    </citation>
    <scope>NUCLEOTIDE SEQUENCE</scope>
    <source>
        <strain evidence="8">L227-S17</strain>
    </source>
</reference>
<feature type="region of interest" description="Disordered" evidence="6">
    <location>
        <begin position="42"/>
        <end position="62"/>
    </location>
</feature>
<dbReference type="InterPro" id="IPR001911">
    <property type="entry name" value="Ribosomal_bS21"/>
</dbReference>
<evidence type="ECO:0000256" key="4">
    <source>
        <dbReference type="ARBA" id="ARBA00035135"/>
    </source>
</evidence>